<dbReference type="Proteomes" id="UP000439591">
    <property type="component" value="Unassembled WGS sequence"/>
</dbReference>
<evidence type="ECO:0000313" key="10">
    <source>
        <dbReference type="Proteomes" id="UP000435877"/>
    </source>
</evidence>
<keyword evidence="3 6" id="KW-0067">ATP-binding</keyword>
<keyword evidence="6" id="KW-0238">DNA-binding</keyword>
<feature type="binding site" evidence="6">
    <location>
        <begin position="88"/>
        <end position="90"/>
    </location>
    <ligand>
        <name>biotin</name>
        <dbReference type="ChEBI" id="CHEBI:57586"/>
    </ligand>
</feature>
<dbReference type="NCBIfam" id="NF008847">
    <property type="entry name" value="PRK11886.1-2"/>
    <property type="match status" value="1"/>
</dbReference>
<gene>
    <name evidence="6 8" type="primary">birA</name>
    <name evidence="8" type="ORF">IHBHHGIJ_03392</name>
    <name evidence="9" type="ORF">KFEGEMFD_03605</name>
</gene>
<feature type="binding site" evidence="6">
    <location>
        <position position="112"/>
    </location>
    <ligand>
        <name>biotin</name>
        <dbReference type="ChEBI" id="CHEBI:57586"/>
    </ligand>
</feature>
<evidence type="ECO:0000313" key="11">
    <source>
        <dbReference type="Proteomes" id="UP000439591"/>
    </source>
</evidence>
<evidence type="ECO:0000256" key="6">
    <source>
        <dbReference type="HAMAP-Rule" id="MF_00978"/>
    </source>
</evidence>
<dbReference type="GO" id="GO:0005524">
    <property type="term" value="F:ATP binding"/>
    <property type="evidence" value="ECO:0007669"/>
    <property type="project" value="UniProtKB-UniRule"/>
</dbReference>
<dbReference type="InterPro" id="IPR036388">
    <property type="entry name" value="WH-like_DNA-bd_sf"/>
</dbReference>
<dbReference type="AlphaFoldDB" id="A0A5S9Q5F8"/>
<dbReference type="HAMAP" id="MF_00978">
    <property type="entry name" value="Bifunct_BirA"/>
    <property type="match status" value="1"/>
</dbReference>
<feature type="DNA-binding region" description="H-T-H motif" evidence="6">
    <location>
        <begin position="15"/>
        <end position="34"/>
    </location>
</feature>
<proteinExistence type="inferred from homology"/>
<dbReference type="InterPro" id="IPR008988">
    <property type="entry name" value="Transcriptional_repressor_C"/>
</dbReference>
<dbReference type="InterPro" id="IPR004143">
    <property type="entry name" value="BPL_LPL_catalytic"/>
</dbReference>
<comment type="similarity">
    <text evidence="6">Belongs to the biotin--protein ligase family.</text>
</comment>
<evidence type="ECO:0000256" key="2">
    <source>
        <dbReference type="ARBA" id="ARBA00022741"/>
    </source>
</evidence>
<keyword evidence="1 6" id="KW-0436">Ligase</keyword>
<dbReference type="InterPro" id="IPR004408">
    <property type="entry name" value="Biotin_CoA_COase_ligase"/>
</dbReference>
<dbReference type="Pfam" id="PF03099">
    <property type="entry name" value="BPL_LplA_LipB"/>
    <property type="match status" value="1"/>
</dbReference>
<keyword evidence="6" id="KW-0805">Transcription regulation</keyword>
<feature type="binding site" evidence="6">
    <location>
        <position position="183"/>
    </location>
    <ligand>
        <name>biotin</name>
        <dbReference type="ChEBI" id="CHEBI:57586"/>
    </ligand>
</feature>
<dbReference type="InterPro" id="IPR030855">
    <property type="entry name" value="Bifunct_BirA"/>
</dbReference>
<dbReference type="NCBIfam" id="TIGR00121">
    <property type="entry name" value="birA_ligase"/>
    <property type="match status" value="1"/>
</dbReference>
<keyword evidence="4 6" id="KW-0092">Biotin</keyword>
<dbReference type="InterPro" id="IPR011991">
    <property type="entry name" value="ArsR-like_HTH"/>
</dbReference>
<accession>A0A5S9Q5F8</accession>
<dbReference type="PROSITE" id="PS51733">
    <property type="entry name" value="BPL_LPL_CATALYTIC"/>
    <property type="match status" value="1"/>
</dbReference>
<dbReference type="GO" id="GO:0003677">
    <property type="term" value="F:DNA binding"/>
    <property type="evidence" value="ECO:0007669"/>
    <property type="project" value="UniProtKB-UniRule"/>
</dbReference>
<evidence type="ECO:0000256" key="1">
    <source>
        <dbReference type="ARBA" id="ARBA00022598"/>
    </source>
</evidence>
<organism evidence="8 10">
    <name type="scientific">Zhongshania aliphaticivorans</name>
    <dbReference type="NCBI Taxonomy" id="1470434"/>
    <lineage>
        <taxon>Bacteria</taxon>
        <taxon>Pseudomonadati</taxon>
        <taxon>Pseudomonadota</taxon>
        <taxon>Gammaproteobacteria</taxon>
        <taxon>Cellvibrionales</taxon>
        <taxon>Spongiibacteraceae</taxon>
        <taxon>Zhongshania</taxon>
    </lineage>
</organism>
<keyword evidence="2 6" id="KW-0547">Nucleotide-binding</keyword>
<dbReference type="CDD" id="cd16442">
    <property type="entry name" value="BPL"/>
    <property type="match status" value="1"/>
</dbReference>
<evidence type="ECO:0000256" key="5">
    <source>
        <dbReference type="ARBA" id="ARBA00047846"/>
    </source>
</evidence>
<dbReference type="Gene3D" id="2.30.30.100">
    <property type="match status" value="1"/>
</dbReference>
<dbReference type="EMBL" id="CACSIK010000003">
    <property type="protein sequence ID" value="CAA0112262.1"/>
    <property type="molecule type" value="Genomic_DNA"/>
</dbReference>
<dbReference type="PANTHER" id="PTHR12835">
    <property type="entry name" value="BIOTIN PROTEIN LIGASE"/>
    <property type="match status" value="1"/>
</dbReference>
<dbReference type="NCBIfam" id="NF008848">
    <property type="entry name" value="PRK11886.1-3"/>
    <property type="match status" value="1"/>
</dbReference>
<protein>
    <recommendedName>
        <fullName evidence="6">Bifunctional ligase/repressor BirA</fullName>
    </recommendedName>
    <alternativeName>
        <fullName evidence="6">Biotin operon repressor</fullName>
    </alternativeName>
    <alternativeName>
        <fullName evidence="6">Biotin--[acetyl-CoA-carboxylase] ligase</fullName>
        <ecNumber evidence="6">6.3.4.15</ecNumber>
    </alternativeName>
    <alternativeName>
        <fullName evidence="6">Biotin--protein ligase</fullName>
    </alternativeName>
    <alternativeName>
        <fullName evidence="6">Biotin-[acetyl-CoA carboxylase] synthetase</fullName>
    </alternativeName>
</protein>
<evidence type="ECO:0000313" key="8">
    <source>
        <dbReference type="EMBL" id="CAA0112262.1"/>
    </source>
</evidence>
<dbReference type="EMBL" id="CACSIM010000006">
    <property type="protein sequence ID" value="CAA0119169.1"/>
    <property type="molecule type" value="Genomic_DNA"/>
</dbReference>
<dbReference type="InterPro" id="IPR013196">
    <property type="entry name" value="HTH_11"/>
</dbReference>
<dbReference type="InterPro" id="IPR036390">
    <property type="entry name" value="WH_DNA-bd_sf"/>
</dbReference>
<dbReference type="Proteomes" id="UP000435877">
    <property type="component" value="Unassembled WGS sequence"/>
</dbReference>
<feature type="domain" description="BPL/LPL catalytic" evidence="7">
    <location>
        <begin position="76"/>
        <end position="254"/>
    </location>
</feature>
<dbReference type="CDD" id="cd00090">
    <property type="entry name" value="HTH_ARSR"/>
    <property type="match status" value="1"/>
</dbReference>
<keyword evidence="6" id="KW-0804">Transcription</keyword>
<dbReference type="SUPFAM" id="SSF46785">
    <property type="entry name" value="Winged helix' DNA-binding domain"/>
    <property type="match status" value="1"/>
</dbReference>
<dbReference type="GO" id="GO:0004077">
    <property type="term" value="F:biotin--[biotin carboxyl-carrier protein] ligase activity"/>
    <property type="evidence" value="ECO:0007669"/>
    <property type="project" value="UniProtKB-UniRule"/>
</dbReference>
<name>A0A5S9Q5F8_9GAMM</name>
<reference evidence="10 11" key="1">
    <citation type="submission" date="2019-11" db="EMBL/GenBank/DDBJ databases">
        <authorList>
            <person name="Holert J."/>
        </authorList>
    </citation>
    <scope>NUCLEOTIDE SEQUENCE [LARGE SCALE GENOMIC DNA]</scope>
    <source>
        <strain evidence="9">BC3_2A</strain>
        <strain evidence="8">SB11_1A</strain>
    </source>
</reference>
<dbReference type="Pfam" id="PF08279">
    <property type="entry name" value="HTH_11"/>
    <property type="match status" value="1"/>
</dbReference>
<dbReference type="GO" id="GO:0006355">
    <property type="term" value="P:regulation of DNA-templated transcription"/>
    <property type="evidence" value="ECO:0007669"/>
    <property type="project" value="UniProtKB-UniRule"/>
</dbReference>
<dbReference type="GO" id="GO:0005737">
    <property type="term" value="C:cytoplasm"/>
    <property type="evidence" value="ECO:0007669"/>
    <property type="project" value="TreeGrafter"/>
</dbReference>
<dbReference type="RefSeq" id="WP_235035764.1">
    <property type="nucleotide sequence ID" value="NZ_CACSIK010000003.1"/>
</dbReference>
<dbReference type="EC" id="6.3.4.15" evidence="6"/>
<evidence type="ECO:0000256" key="3">
    <source>
        <dbReference type="ARBA" id="ARBA00022840"/>
    </source>
</evidence>
<dbReference type="Pfam" id="PF02237">
    <property type="entry name" value="BPL_C"/>
    <property type="match status" value="1"/>
</dbReference>
<keyword evidence="10" id="KW-1185">Reference proteome</keyword>
<dbReference type="Gene3D" id="1.10.10.10">
    <property type="entry name" value="Winged helix-like DNA-binding domain superfamily/Winged helix DNA-binding domain"/>
    <property type="match status" value="1"/>
</dbReference>
<evidence type="ECO:0000256" key="4">
    <source>
        <dbReference type="ARBA" id="ARBA00023267"/>
    </source>
</evidence>
<evidence type="ECO:0000313" key="9">
    <source>
        <dbReference type="EMBL" id="CAA0119169.1"/>
    </source>
</evidence>
<dbReference type="PANTHER" id="PTHR12835:SF5">
    <property type="entry name" value="BIOTIN--PROTEIN LIGASE"/>
    <property type="match status" value="1"/>
</dbReference>
<feature type="binding site" evidence="6">
    <location>
        <begin position="116"/>
        <end position="118"/>
    </location>
    <ligand>
        <name>biotin</name>
        <dbReference type="ChEBI" id="CHEBI:57586"/>
    </ligand>
</feature>
<comment type="function">
    <text evidence="6">Acts both as a biotin--[acetyl-CoA-carboxylase] ligase and a biotin-operon repressor. In the presence of ATP, BirA activates biotin to form the BirA-biotinyl-5'-adenylate (BirA-bio-5'-AMP or holoBirA) complex. HoloBirA can either transfer the biotinyl moiety to the biotin carboxyl carrier protein (BCCP) subunit of acetyl-CoA carboxylase, or bind to the biotin operator site and inhibit transcription of the operon.</text>
</comment>
<keyword evidence="6" id="KW-0678">Repressor</keyword>
<dbReference type="InterPro" id="IPR045864">
    <property type="entry name" value="aa-tRNA-synth_II/BPL/LPL"/>
</dbReference>
<dbReference type="SUPFAM" id="SSF50037">
    <property type="entry name" value="C-terminal domain of transcriptional repressors"/>
    <property type="match status" value="1"/>
</dbReference>
<comment type="catalytic activity">
    <reaction evidence="5 6">
        <text>biotin + L-lysyl-[protein] + ATP = N(6)-biotinyl-L-lysyl-[protein] + AMP + diphosphate + H(+)</text>
        <dbReference type="Rhea" id="RHEA:11756"/>
        <dbReference type="Rhea" id="RHEA-COMP:9752"/>
        <dbReference type="Rhea" id="RHEA-COMP:10505"/>
        <dbReference type="ChEBI" id="CHEBI:15378"/>
        <dbReference type="ChEBI" id="CHEBI:29969"/>
        <dbReference type="ChEBI" id="CHEBI:30616"/>
        <dbReference type="ChEBI" id="CHEBI:33019"/>
        <dbReference type="ChEBI" id="CHEBI:57586"/>
        <dbReference type="ChEBI" id="CHEBI:83144"/>
        <dbReference type="ChEBI" id="CHEBI:456215"/>
        <dbReference type="EC" id="6.3.4.15"/>
    </reaction>
</comment>
<dbReference type="InterPro" id="IPR003142">
    <property type="entry name" value="BPL_C"/>
</dbReference>
<dbReference type="SUPFAM" id="SSF55681">
    <property type="entry name" value="Class II aaRS and biotin synthetases"/>
    <property type="match status" value="1"/>
</dbReference>
<evidence type="ECO:0000259" key="7">
    <source>
        <dbReference type="PROSITE" id="PS51733"/>
    </source>
</evidence>
<dbReference type="Gene3D" id="3.30.930.10">
    <property type="entry name" value="Bira Bifunctional Protein, Domain 2"/>
    <property type="match status" value="1"/>
</dbReference>
<sequence>MEVLKILADGEYHSGEEIGRDLGVSRAAVWKQLQKLEALDLVIESVKGRGYRLSGGLDLLDAERIRALLSPEAGLALGELELLSQVDSTNNAAATAIKEGRDKGYSCLAEQQTAGRGRRGREWKSPFGRNIYISQVWRFQGGASALEGLSLSVGLAVVRALGKFGVTDLGLKWPNDVLHNNKKISGILLEMQGDPAGICQVVVGVGVNVDMSLSDMSDVLQPWTDLVSAVGIVDRNAIVAELMSALHVVYKEFSASGFLAHKEEWSQYDVFAGRAVRVQLGEHYIEGVMKCVDQSGGLVLVTADGEQVFNGGEVSLRSV</sequence>